<feature type="domain" description="Cytochrome b5 heme-binding" evidence="16">
    <location>
        <begin position="335"/>
        <end position="395"/>
    </location>
</feature>
<evidence type="ECO:0000256" key="8">
    <source>
        <dbReference type="ARBA" id="ARBA00022989"/>
    </source>
</evidence>
<dbReference type="EMBL" id="ML178814">
    <property type="protein sequence ID" value="TFL07914.1"/>
    <property type="molecule type" value="Genomic_DNA"/>
</dbReference>
<keyword evidence="18" id="KW-1185">Reference proteome</keyword>
<dbReference type="GO" id="GO:0005506">
    <property type="term" value="F:iron ion binding"/>
    <property type="evidence" value="ECO:0007669"/>
    <property type="project" value="TreeGrafter"/>
</dbReference>
<comment type="similarity">
    <text evidence="2 14">Belongs to the fatty acid desaturase type 1 family.</text>
</comment>
<gene>
    <name evidence="17" type="ORF">BDV98DRAFT_42813</name>
</gene>
<sequence length="411" mass="47149">MRGHHEDAQRRSSPVASFAHKHNLLGCRSWPTIRGVHWFNCAVLAASSSIGLYGALYVHVRRETAVFSVAYFFFSMIAGYHRLYSHRSYQAAYPLQIFLLLAGASAVQGSCLWWARLHRSHHRYTDTEKDPYNSNRGLFWTHIGWMMFRSDTRAGGVDATDLQKDELVKWQHEQYLWIAVFWGIVLPAVLPGLLWGDWMGGLCFACAARMTMEHHSTFCINSVAHYLGDAPYDDRHTPRDNLASAILTMGEGYHNFHHQFPMDYRNAFRWYQYDPTKWFIAALECVGLTRQLRRFPSNEIRKSAFAMSVKRLKKEQDGIGWEVRGSDLEVVEWAVFQEESKTRILILVSGFVHDVTDFVDEHPGGSALLTTSSGKDMTSAFFGGVYEHSNSAHNVRIPTHGPRFFCSVRWI</sequence>
<dbReference type="PANTHER" id="PTHR11351">
    <property type="entry name" value="ACYL-COA DESATURASE"/>
    <property type="match status" value="1"/>
</dbReference>
<keyword evidence="6 14" id="KW-0479">Metal-binding</keyword>
<dbReference type="OrthoDB" id="10260134at2759"/>
<comment type="function">
    <text evidence="14">Stearoyl-CoA desaturase that utilizes O(2) and electrons from reduced cytochrome b5 to introduce the first double bond into saturated fatty acyl-CoA substrates.</text>
</comment>
<comment type="catalytic activity">
    <reaction evidence="14">
        <text>octadecanoyl-CoA + 2 Fe(II)-[cytochrome b5] + O2 + 2 H(+) = (9Z)-octadecenoyl-CoA + 2 Fe(III)-[cytochrome b5] + 2 H2O</text>
        <dbReference type="Rhea" id="RHEA:19721"/>
        <dbReference type="Rhea" id="RHEA-COMP:10438"/>
        <dbReference type="Rhea" id="RHEA-COMP:10439"/>
        <dbReference type="ChEBI" id="CHEBI:15377"/>
        <dbReference type="ChEBI" id="CHEBI:15378"/>
        <dbReference type="ChEBI" id="CHEBI:15379"/>
        <dbReference type="ChEBI" id="CHEBI:29033"/>
        <dbReference type="ChEBI" id="CHEBI:29034"/>
        <dbReference type="ChEBI" id="CHEBI:57387"/>
        <dbReference type="ChEBI" id="CHEBI:57394"/>
        <dbReference type="EC" id="1.14.19.1"/>
    </reaction>
</comment>
<evidence type="ECO:0000256" key="2">
    <source>
        <dbReference type="ARBA" id="ARBA00009295"/>
    </source>
</evidence>
<proteinExistence type="inferred from homology"/>
<comment type="subcellular location">
    <subcellularLocation>
        <location evidence="1">Membrane</location>
        <topology evidence="1">Multi-pass membrane protein</topology>
    </subcellularLocation>
</comment>
<dbReference type="SUPFAM" id="SSF55856">
    <property type="entry name" value="Cytochrome b5-like heme/steroid binding domain"/>
    <property type="match status" value="1"/>
</dbReference>
<dbReference type="Proteomes" id="UP000305067">
    <property type="component" value="Unassembled WGS sequence"/>
</dbReference>
<evidence type="ECO:0000256" key="11">
    <source>
        <dbReference type="ARBA" id="ARBA00023098"/>
    </source>
</evidence>
<evidence type="ECO:0000256" key="6">
    <source>
        <dbReference type="ARBA" id="ARBA00022723"/>
    </source>
</evidence>
<organism evidence="17 18">
    <name type="scientific">Pterulicium gracile</name>
    <dbReference type="NCBI Taxonomy" id="1884261"/>
    <lineage>
        <taxon>Eukaryota</taxon>
        <taxon>Fungi</taxon>
        <taxon>Dikarya</taxon>
        <taxon>Basidiomycota</taxon>
        <taxon>Agaricomycotina</taxon>
        <taxon>Agaricomycetes</taxon>
        <taxon>Agaricomycetidae</taxon>
        <taxon>Agaricales</taxon>
        <taxon>Pleurotineae</taxon>
        <taxon>Pterulaceae</taxon>
        <taxon>Pterulicium</taxon>
    </lineage>
</organism>
<dbReference type="PROSITE" id="PS00191">
    <property type="entry name" value="CYTOCHROME_B5_1"/>
    <property type="match status" value="1"/>
</dbReference>
<keyword evidence="8 15" id="KW-1133">Transmembrane helix</keyword>
<dbReference type="Pfam" id="PF00487">
    <property type="entry name" value="FA_desaturase"/>
    <property type="match status" value="1"/>
</dbReference>
<dbReference type="GO" id="GO:0004768">
    <property type="term" value="F:stearoyl-CoA 9-desaturase activity"/>
    <property type="evidence" value="ECO:0007669"/>
    <property type="project" value="UniProtKB-UniRule"/>
</dbReference>
<keyword evidence="5 15" id="KW-0812">Transmembrane</keyword>
<reference evidence="17 18" key="1">
    <citation type="journal article" date="2019" name="Nat. Ecol. Evol.">
        <title>Megaphylogeny resolves global patterns of mushroom evolution.</title>
        <authorList>
            <person name="Varga T."/>
            <person name="Krizsan K."/>
            <person name="Foldi C."/>
            <person name="Dima B."/>
            <person name="Sanchez-Garcia M."/>
            <person name="Sanchez-Ramirez S."/>
            <person name="Szollosi G.J."/>
            <person name="Szarkandi J.G."/>
            <person name="Papp V."/>
            <person name="Albert L."/>
            <person name="Andreopoulos W."/>
            <person name="Angelini C."/>
            <person name="Antonin V."/>
            <person name="Barry K.W."/>
            <person name="Bougher N.L."/>
            <person name="Buchanan P."/>
            <person name="Buyck B."/>
            <person name="Bense V."/>
            <person name="Catcheside P."/>
            <person name="Chovatia M."/>
            <person name="Cooper J."/>
            <person name="Damon W."/>
            <person name="Desjardin D."/>
            <person name="Finy P."/>
            <person name="Geml J."/>
            <person name="Haridas S."/>
            <person name="Hughes K."/>
            <person name="Justo A."/>
            <person name="Karasinski D."/>
            <person name="Kautmanova I."/>
            <person name="Kiss B."/>
            <person name="Kocsube S."/>
            <person name="Kotiranta H."/>
            <person name="LaButti K.M."/>
            <person name="Lechner B.E."/>
            <person name="Liimatainen K."/>
            <person name="Lipzen A."/>
            <person name="Lukacs Z."/>
            <person name="Mihaltcheva S."/>
            <person name="Morgado L.N."/>
            <person name="Niskanen T."/>
            <person name="Noordeloos M.E."/>
            <person name="Ohm R.A."/>
            <person name="Ortiz-Santana B."/>
            <person name="Ovrebo C."/>
            <person name="Racz N."/>
            <person name="Riley R."/>
            <person name="Savchenko A."/>
            <person name="Shiryaev A."/>
            <person name="Soop K."/>
            <person name="Spirin V."/>
            <person name="Szebenyi C."/>
            <person name="Tomsovsky M."/>
            <person name="Tulloss R.E."/>
            <person name="Uehling J."/>
            <person name="Grigoriev I.V."/>
            <person name="Vagvolgyi C."/>
            <person name="Papp T."/>
            <person name="Martin F.M."/>
            <person name="Miettinen O."/>
            <person name="Hibbett D.S."/>
            <person name="Nagy L.G."/>
        </authorList>
    </citation>
    <scope>NUCLEOTIDE SEQUENCE [LARGE SCALE GENOMIC DNA]</scope>
    <source>
        <strain evidence="17 18">CBS 309.79</strain>
    </source>
</reference>
<dbReference type="PIRSF" id="PIRSF000345">
    <property type="entry name" value="OLE1"/>
    <property type="match status" value="1"/>
</dbReference>
<comment type="cofactor">
    <cofactor evidence="14">
        <name>Fe(2+)</name>
        <dbReference type="ChEBI" id="CHEBI:29033"/>
    </cofactor>
    <text evidence="14">Expected to bind 2 Fe(2+) ions per subunit.</text>
</comment>
<evidence type="ECO:0000256" key="12">
    <source>
        <dbReference type="ARBA" id="ARBA00023136"/>
    </source>
</evidence>
<keyword evidence="3 14" id="KW-0444">Lipid biosynthesis</keyword>
<evidence type="ECO:0000256" key="15">
    <source>
        <dbReference type="SAM" id="Phobius"/>
    </source>
</evidence>
<evidence type="ECO:0000256" key="5">
    <source>
        <dbReference type="ARBA" id="ARBA00022692"/>
    </source>
</evidence>
<feature type="transmembrane region" description="Helical" evidence="15">
    <location>
        <begin position="37"/>
        <end position="58"/>
    </location>
</feature>
<dbReference type="InterPro" id="IPR018506">
    <property type="entry name" value="Cyt_B5_heme-BS"/>
</dbReference>
<feature type="transmembrane region" description="Helical" evidence="15">
    <location>
        <begin position="175"/>
        <end position="196"/>
    </location>
</feature>
<evidence type="ECO:0000256" key="9">
    <source>
        <dbReference type="ARBA" id="ARBA00023002"/>
    </source>
</evidence>
<evidence type="ECO:0000256" key="3">
    <source>
        <dbReference type="ARBA" id="ARBA00022516"/>
    </source>
</evidence>
<keyword evidence="4 14" id="KW-0349">Heme</keyword>
<keyword evidence="11 14" id="KW-0443">Lipid metabolism</keyword>
<dbReference type="Gene3D" id="3.10.120.10">
    <property type="entry name" value="Cytochrome b5-like heme/steroid binding domain"/>
    <property type="match status" value="1"/>
</dbReference>
<dbReference type="PROSITE" id="PS50255">
    <property type="entry name" value="CYTOCHROME_B5_2"/>
    <property type="match status" value="1"/>
</dbReference>
<dbReference type="InterPro" id="IPR036400">
    <property type="entry name" value="Cyt_B5-like_heme/steroid_sf"/>
</dbReference>
<dbReference type="CDD" id="cd03505">
    <property type="entry name" value="Delta9-FADS-like"/>
    <property type="match status" value="1"/>
</dbReference>
<evidence type="ECO:0000256" key="10">
    <source>
        <dbReference type="ARBA" id="ARBA00023004"/>
    </source>
</evidence>
<dbReference type="AlphaFoldDB" id="A0A5C3R8U8"/>
<evidence type="ECO:0000256" key="4">
    <source>
        <dbReference type="ARBA" id="ARBA00022617"/>
    </source>
</evidence>
<name>A0A5C3R8U8_9AGAR</name>
<evidence type="ECO:0000256" key="7">
    <source>
        <dbReference type="ARBA" id="ARBA00022832"/>
    </source>
</evidence>
<keyword evidence="10 14" id="KW-0408">Iron</keyword>
<dbReference type="SMART" id="SM01117">
    <property type="entry name" value="Cyt-b5"/>
    <property type="match status" value="1"/>
</dbReference>
<dbReference type="Pfam" id="PF00173">
    <property type="entry name" value="Cyt-b5"/>
    <property type="match status" value="1"/>
</dbReference>
<dbReference type="InterPro" id="IPR015876">
    <property type="entry name" value="Acyl-CoA_DS"/>
</dbReference>
<keyword evidence="14" id="KW-0813">Transport</keyword>
<dbReference type="InterPro" id="IPR001199">
    <property type="entry name" value="Cyt_B5-like_heme/steroid-bd"/>
</dbReference>
<keyword evidence="9 14" id="KW-0560">Oxidoreductase</keyword>
<feature type="transmembrane region" description="Helical" evidence="15">
    <location>
        <begin position="95"/>
        <end position="115"/>
    </location>
</feature>
<dbReference type="InterPro" id="IPR009160">
    <property type="entry name" value="Acyl-CoA_deSatase_haem/ster-bd"/>
</dbReference>
<protein>
    <recommendedName>
        <fullName evidence="14">Acyl-CoA desaturase</fullName>
        <ecNumber evidence="14">1.14.19.1</ecNumber>
    </recommendedName>
</protein>
<dbReference type="PANTHER" id="PTHR11351:SF31">
    <property type="entry name" value="DESATURASE 1, ISOFORM A-RELATED"/>
    <property type="match status" value="1"/>
</dbReference>
<dbReference type="GO" id="GO:0005789">
    <property type="term" value="C:endoplasmic reticulum membrane"/>
    <property type="evidence" value="ECO:0007669"/>
    <property type="project" value="TreeGrafter"/>
</dbReference>
<feature type="transmembrane region" description="Helical" evidence="15">
    <location>
        <begin position="65"/>
        <end position="83"/>
    </location>
</feature>
<keyword evidence="13 14" id="KW-0275">Fatty acid biosynthesis</keyword>
<dbReference type="GO" id="GO:0020037">
    <property type="term" value="F:heme binding"/>
    <property type="evidence" value="ECO:0007669"/>
    <property type="project" value="InterPro"/>
</dbReference>
<evidence type="ECO:0000256" key="1">
    <source>
        <dbReference type="ARBA" id="ARBA00004141"/>
    </source>
</evidence>
<keyword evidence="7 14" id="KW-0276">Fatty acid metabolism</keyword>
<evidence type="ECO:0000256" key="14">
    <source>
        <dbReference type="PIRNR" id="PIRNR000345"/>
    </source>
</evidence>
<dbReference type="InterPro" id="IPR001522">
    <property type="entry name" value="FADS-1_CS"/>
</dbReference>
<dbReference type="EC" id="1.14.19.1" evidence="14"/>
<dbReference type="STRING" id="1884261.A0A5C3R8U8"/>
<dbReference type="InterPro" id="IPR005804">
    <property type="entry name" value="FA_desaturase_dom"/>
</dbReference>
<keyword evidence="12 15" id="KW-0472">Membrane</keyword>
<accession>A0A5C3R8U8</accession>
<evidence type="ECO:0000313" key="17">
    <source>
        <dbReference type="EMBL" id="TFL07914.1"/>
    </source>
</evidence>
<dbReference type="GO" id="GO:0006636">
    <property type="term" value="P:unsaturated fatty acid biosynthetic process"/>
    <property type="evidence" value="ECO:0007669"/>
    <property type="project" value="UniProtKB-UniRule"/>
</dbReference>
<keyword evidence="14" id="KW-0249">Electron transport</keyword>
<dbReference type="PROSITE" id="PS00476">
    <property type="entry name" value="FATTY_ACID_DESATUR_1"/>
    <property type="match status" value="1"/>
</dbReference>
<evidence type="ECO:0000313" key="18">
    <source>
        <dbReference type="Proteomes" id="UP000305067"/>
    </source>
</evidence>
<evidence type="ECO:0000259" key="16">
    <source>
        <dbReference type="PROSITE" id="PS50255"/>
    </source>
</evidence>
<dbReference type="PRINTS" id="PR00075">
    <property type="entry name" value="FACDDSATRASE"/>
</dbReference>
<evidence type="ECO:0000256" key="13">
    <source>
        <dbReference type="ARBA" id="ARBA00023160"/>
    </source>
</evidence>